<protein>
    <submittedName>
        <fullName evidence="1">Uncharacterized protein</fullName>
    </submittedName>
</protein>
<proteinExistence type="predicted"/>
<dbReference type="Proteomes" id="UP000607653">
    <property type="component" value="Unassembled WGS sequence"/>
</dbReference>
<gene>
    <name evidence="1" type="ORF">HUJ06_006092</name>
</gene>
<evidence type="ECO:0000313" key="1">
    <source>
        <dbReference type="EMBL" id="DAD35452.1"/>
    </source>
</evidence>
<name>A0A822YS20_NELNU</name>
<dbReference type="EMBL" id="DUZY01000004">
    <property type="protein sequence ID" value="DAD35452.1"/>
    <property type="molecule type" value="Genomic_DNA"/>
</dbReference>
<keyword evidence="2" id="KW-1185">Reference proteome</keyword>
<accession>A0A822YS20</accession>
<dbReference type="AlphaFoldDB" id="A0A822YS20"/>
<comment type="caution">
    <text evidence="1">The sequence shown here is derived from an EMBL/GenBank/DDBJ whole genome shotgun (WGS) entry which is preliminary data.</text>
</comment>
<reference evidence="1 2" key="1">
    <citation type="journal article" date="2020" name="Mol. Biol. Evol.">
        <title>Distinct Expression and Methylation Patterns for Genes with Different Fates following a Single Whole-Genome Duplication in Flowering Plants.</title>
        <authorList>
            <person name="Shi T."/>
            <person name="Rahmani R.S."/>
            <person name="Gugger P.F."/>
            <person name="Wang M."/>
            <person name="Li H."/>
            <person name="Zhang Y."/>
            <person name="Li Z."/>
            <person name="Wang Q."/>
            <person name="Van de Peer Y."/>
            <person name="Marchal K."/>
            <person name="Chen J."/>
        </authorList>
    </citation>
    <scope>NUCLEOTIDE SEQUENCE [LARGE SCALE GENOMIC DNA]</scope>
    <source>
        <tissue evidence="1">Leaf</tissue>
    </source>
</reference>
<sequence length="51" mass="5924">MLTPKGMKLMRVGNIKHRNLEHPLRNRPSRLVTLSLCGRNWTGHLDNRYAA</sequence>
<evidence type="ECO:0000313" key="2">
    <source>
        <dbReference type="Proteomes" id="UP000607653"/>
    </source>
</evidence>
<organism evidence="1 2">
    <name type="scientific">Nelumbo nucifera</name>
    <name type="common">Sacred lotus</name>
    <dbReference type="NCBI Taxonomy" id="4432"/>
    <lineage>
        <taxon>Eukaryota</taxon>
        <taxon>Viridiplantae</taxon>
        <taxon>Streptophyta</taxon>
        <taxon>Embryophyta</taxon>
        <taxon>Tracheophyta</taxon>
        <taxon>Spermatophyta</taxon>
        <taxon>Magnoliopsida</taxon>
        <taxon>Proteales</taxon>
        <taxon>Nelumbonaceae</taxon>
        <taxon>Nelumbo</taxon>
    </lineage>
</organism>